<dbReference type="RefSeq" id="WP_265507778.1">
    <property type="nucleotide sequence ID" value="NZ_JAOTBE010000042.1"/>
</dbReference>
<organism evidence="2 3">
    <name type="scientific">Paracoccus rhizosphaerae</name>
    <dbReference type="NCBI Taxonomy" id="1133347"/>
    <lineage>
        <taxon>Bacteria</taxon>
        <taxon>Pseudomonadati</taxon>
        <taxon>Pseudomonadota</taxon>
        <taxon>Alphaproteobacteria</taxon>
        <taxon>Rhodobacterales</taxon>
        <taxon>Paracoccaceae</taxon>
        <taxon>Paracoccus</taxon>
    </lineage>
</organism>
<evidence type="ECO:0000313" key="2">
    <source>
        <dbReference type="EMBL" id="MFC0200372.1"/>
    </source>
</evidence>
<evidence type="ECO:0000313" key="3">
    <source>
        <dbReference type="Proteomes" id="UP001589795"/>
    </source>
</evidence>
<feature type="signal peptide" evidence="1">
    <location>
        <begin position="1"/>
        <end position="21"/>
    </location>
</feature>
<reference evidence="2 3" key="1">
    <citation type="submission" date="2024-09" db="EMBL/GenBank/DDBJ databases">
        <authorList>
            <person name="Sun Q."/>
            <person name="Mori K."/>
        </authorList>
    </citation>
    <scope>NUCLEOTIDE SEQUENCE [LARGE SCALE GENOMIC DNA]</scope>
    <source>
        <strain evidence="2 3">CCM 7904</strain>
    </source>
</reference>
<evidence type="ECO:0008006" key="4">
    <source>
        <dbReference type="Google" id="ProtNLM"/>
    </source>
</evidence>
<keyword evidence="3" id="KW-1185">Reference proteome</keyword>
<evidence type="ECO:0000256" key="1">
    <source>
        <dbReference type="SAM" id="SignalP"/>
    </source>
</evidence>
<accession>A0ABV6CI48</accession>
<sequence>MLSKHLAALALLTASTVTAHAEAPVAYPITLGDLHGVAYYTVEPEGLQVVATIMEGEDGTPMRNSMLLRPGQTMRLSTPGTLGQPATELELRAGANRLEIIPHPALIN</sequence>
<feature type="chain" id="PRO_5045808688" description="Copper binding protein CusF" evidence="1">
    <location>
        <begin position="22"/>
        <end position="108"/>
    </location>
</feature>
<protein>
    <recommendedName>
        <fullName evidence="4">Copper binding protein CusF</fullName>
    </recommendedName>
</protein>
<comment type="caution">
    <text evidence="2">The sequence shown here is derived from an EMBL/GenBank/DDBJ whole genome shotgun (WGS) entry which is preliminary data.</text>
</comment>
<name>A0ABV6CI48_9RHOB</name>
<dbReference type="Proteomes" id="UP001589795">
    <property type="component" value="Unassembled WGS sequence"/>
</dbReference>
<keyword evidence="1" id="KW-0732">Signal</keyword>
<proteinExistence type="predicted"/>
<dbReference type="EMBL" id="JBHLWQ010000073">
    <property type="protein sequence ID" value="MFC0200372.1"/>
    <property type="molecule type" value="Genomic_DNA"/>
</dbReference>
<gene>
    <name evidence="2" type="ORF">ACFFIZ_08575</name>
</gene>